<dbReference type="SUPFAM" id="SSF56112">
    <property type="entry name" value="Protein kinase-like (PK-like)"/>
    <property type="match status" value="1"/>
</dbReference>
<proteinExistence type="inferred from homology"/>
<dbReference type="GO" id="GO:0004674">
    <property type="term" value="F:protein serine/threonine kinase activity"/>
    <property type="evidence" value="ECO:0007669"/>
    <property type="project" value="TreeGrafter"/>
</dbReference>
<sequence>MSGSIQSCITPPVSEIEEIRASLRPNSSFQKMLDRYHENQELNIITGELQEPSSEAPAQDETRVRLLKVPSTLQGGGLPGEAKCKRVGDKPAITTRNHEIWEGKWMGSQKVALKLFRINDEGEKSKTKNRLDREVRIWSILRNEYVVPLYGVCTDDGIYPYLVMPWYTNGNATQYLKSKAPADKLKICLDAARGLEYLHTRTRPVVHGNLRGSNILISDDGRALLSDFEFSNIAGAEDSTAISADNHRWMSFEAQQGQRTLDVDVWAWAMTTVELLSGKVPFFTIRVPGLLATMIMEGRHPKKEEYERDGIQIDDGVWSLLESCWEKPDRRVKTKVVLVEMVGLVAGLPDSAGESYEPPTPPRQMESTTIVSSFRPDLHVPDQSSARPTQRSSFSADELHQSLLHRAAFSNDYDTVSKLLSAGADLHARNSAGQTPLHLAVAQSHTETCRLLLQLGADILQPDDNGHGPIFNVAVMRSSDMLEILLESYFDSQPIVSPELEEQIKRILQHVRKASVAIIG</sequence>
<feature type="repeat" description="ANK" evidence="2">
    <location>
        <begin position="399"/>
        <end position="431"/>
    </location>
</feature>
<keyword evidence="2" id="KW-0040">ANK repeat</keyword>
<dbReference type="EMBL" id="KL198021">
    <property type="protein sequence ID" value="KDQ18616.1"/>
    <property type="molecule type" value="Genomic_DNA"/>
</dbReference>
<dbReference type="Pfam" id="PF12796">
    <property type="entry name" value="Ank_2"/>
    <property type="match status" value="1"/>
</dbReference>
<dbReference type="Gene3D" id="1.10.510.10">
    <property type="entry name" value="Transferase(Phosphotransferase) domain 1"/>
    <property type="match status" value="1"/>
</dbReference>
<dbReference type="InterPro" id="IPR001245">
    <property type="entry name" value="Ser-Thr/Tyr_kinase_cat_dom"/>
</dbReference>
<accession>A0A067N4A9</accession>
<evidence type="ECO:0000256" key="1">
    <source>
        <dbReference type="ARBA" id="ARBA00005843"/>
    </source>
</evidence>
<dbReference type="PROSITE" id="PS50297">
    <property type="entry name" value="ANK_REP_REGION"/>
    <property type="match status" value="2"/>
</dbReference>
<dbReference type="InterPro" id="IPR011009">
    <property type="entry name" value="Kinase-like_dom_sf"/>
</dbReference>
<dbReference type="Pfam" id="PF07714">
    <property type="entry name" value="PK_Tyr_Ser-Thr"/>
    <property type="match status" value="1"/>
</dbReference>
<keyword evidence="5" id="KW-1185">Reference proteome</keyword>
<dbReference type="Gene3D" id="1.25.40.20">
    <property type="entry name" value="Ankyrin repeat-containing domain"/>
    <property type="match status" value="1"/>
</dbReference>
<name>A0A067N4A9_BOTB1</name>
<evidence type="ECO:0000313" key="4">
    <source>
        <dbReference type="EMBL" id="KDQ18616.1"/>
    </source>
</evidence>
<dbReference type="PROSITE" id="PS50011">
    <property type="entry name" value="PROTEIN_KINASE_DOM"/>
    <property type="match status" value="1"/>
</dbReference>
<dbReference type="GO" id="GO:0005524">
    <property type="term" value="F:ATP binding"/>
    <property type="evidence" value="ECO:0007669"/>
    <property type="project" value="InterPro"/>
</dbReference>
<reference evidence="5" key="1">
    <citation type="journal article" date="2014" name="Proc. Natl. Acad. Sci. U.S.A.">
        <title>Extensive sampling of basidiomycete genomes demonstrates inadequacy of the white-rot/brown-rot paradigm for wood decay fungi.</title>
        <authorList>
            <person name="Riley R."/>
            <person name="Salamov A.A."/>
            <person name="Brown D.W."/>
            <person name="Nagy L.G."/>
            <person name="Floudas D."/>
            <person name="Held B.W."/>
            <person name="Levasseur A."/>
            <person name="Lombard V."/>
            <person name="Morin E."/>
            <person name="Otillar R."/>
            <person name="Lindquist E.A."/>
            <person name="Sun H."/>
            <person name="LaButti K.M."/>
            <person name="Schmutz J."/>
            <person name="Jabbour D."/>
            <person name="Luo H."/>
            <person name="Baker S.E."/>
            <person name="Pisabarro A.G."/>
            <person name="Walton J.D."/>
            <person name="Blanchette R.A."/>
            <person name="Henrissat B."/>
            <person name="Martin F."/>
            <person name="Cullen D."/>
            <person name="Hibbett D.S."/>
            <person name="Grigoriev I.V."/>
        </authorList>
    </citation>
    <scope>NUCLEOTIDE SEQUENCE [LARGE SCALE GENOMIC DNA]</scope>
    <source>
        <strain evidence="5">FD-172 SS1</strain>
    </source>
</reference>
<evidence type="ECO:0000259" key="3">
    <source>
        <dbReference type="PROSITE" id="PS50011"/>
    </source>
</evidence>
<dbReference type="OrthoDB" id="4062651at2759"/>
<dbReference type="SMART" id="SM00248">
    <property type="entry name" value="ANK"/>
    <property type="match status" value="2"/>
</dbReference>
<dbReference type="InParanoid" id="A0A067N4A9"/>
<feature type="repeat" description="ANK" evidence="2">
    <location>
        <begin position="432"/>
        <end position="464"/>
    </location>
</feature>
<feature type="domain" description="Protein kinase" evidence="3">
    <location>
        <begin position="67"/>
        <end position="344"/>
    </location>
</feature>
<dbReference type="STRING" id="930990.A0A067N4A9"/>
<evidence type="ECO:0000256" key="2">
    <source>
        <dbReference type="PROSITE-ProRule" id="PRU00023"/>
    </source>
</evidence>
<dbReference type="HOGENOM" id="CLU_523717_0_0_1"/>
<dbReference type="SUPFAM" id="SSF48403">
    <property type="entry name" value="Ankyrin repeat"/>
    <property type="match status" value="1"/>
</dbReference>
<dbReference type="PANTHER" id="PTHR44329">
    <property type="entry name" value="SERINE/THREONINE-PROTEIN KINASE TNNI3K-RELATED"/>
    <property type="match status" value="1"/>
</dbReference>
<comment type="similarity">
    <text evidence="1">Belongs to the protein kinase superfamily. TKL Ser/Thr protein kinase family.</text>
</comment>
<dbReference type="InterPro" id="IPR002110">
    <property type="entry name" value="Ankyrin_rpt"/>
</dbReference>
<evidence type="ECO:0000313" key="5">
    <source>
        <dbReference type="Proteomes" id="UP000027195"/>
    </source>
</evidence>
<dbReference type="Proteomes" id="UP000027195">
    <property type="component" value="Unassembled WGS sequence"/>
</dbReference>
<dbReference type="PROSITE" id="PS50088">
    <property type="entry name" value="ANK_REPEAT"/>
    <property type="match status" value="2"/>
</dbReference>
<dbReference type="AlphaFoldDB" id="A0A067N4A9"/>
<organism evidence="4 5">
    <name type="scientific">Botryobasidium botryosum (strain FD-172 SS1)</name>
    <dbReference type="NCBI Taxonomy" id="930990"/>
    <lineage>
        <taxon>Eukaryota</taxon>
        <taxon>Fungi</taxon>
        <taxon>Dikarya</taxon>
        <taxon>Basidiomycota</taxon>
        <taxon>Agaricomycotina</taxon>
        <taxon>Agaricomycetes</taxon>
        <taxon>Cantharellales</taxon>
        <taxon>Botryobasidiaceae</taxon>
        <taxon>Botryobasidium</taxon>
    </lineage>
</organism>
<dbReference type="InterPro" id="IPR036770">
    <property type="entry name" value="Ankyrin_rpt-contain_sf"/>
</dbReference>
<dbReference type="InterPro" id="IPR051681">
    <property type="entry name" value="Ser/Thr_Kinases-Pseudokinases"/>
</dbReference>
<dbReference type="InterPro" id="IPR000719">
    <property type="entry name" value="Prot_kinase_dom"/>
</dbReference>
<gene>
    <name evidence="4" type="ORF">BOTBODRAFT_516704</name>
</gene>
<protein>
    <recommendedName>
        <fullName evidence="3">Protein kinase domain-containing protein</fullName>
    </recommendedName>
</protein>